<evidence type="ECO:0008006" key="3">
    <source>
        <dbReference type="Google" id="ProtNLM"/>
    </source>
</evidence>
<proteinExistence type="predicted"/>
<name>A0A2T7PUC6_POMCA</name>
<dbReference type="STRING" id="400727.A0A2T7PUC6"/>
<dbReference type="InterPro" id="IPR029044">
    <property type="entry name" value="Nucleotide-diphossugar_trans"/>
</dbReference>
<dbReference type="OrthoDB" id="411524at2759"/>
<dbReference type="Gene3D" id="3.90.550.10">
    <property type="entry name" value="Spore Coat Polysaccharide Biosynthesis Protein SpsA, Chain A"/>
    <property type="match status" value="1"/>
</dbReference>
<accession>A0A2T7PUC6</accession>
<dbReference type="EMBL" id="PZQS01000002">
    <property type="protein sequence ID" value="PVD37018.1"/>
    <property type="molecule type" value="Genomic_DNA"/>
</dbReference>
<dbReference type="PANTHER" id="PTHR46612">
    <property type="entry name" value="XYLOSIDE XYLOSYLTRANSFERASE 1"/>
    <property type="match status" value="1"/>
</dbReference>
<sequence>MDKLIRVMQQHFTYNADSYYSQTLFFLSTFMHVLTPRSLHRLIMLDADLQFRADVKHLNELFRQFAPGNVIGIAYEMQPVYRHVLAKYRQAHPETPAGAPKPSGNPGFNSGVLLLNLDEMRLSQQYNSLLSADVVQKLAEKYAFKGHLADQDFYTLISLEHMELFYVLPCTWNRQLCQWWRDKGYEDVFDHYFSCEGDVNIYHGNCNTPFPSP</sequence>
<dbReference type="InterPro" id="IPR042465">
    <property type="entry name" value="XXLT1"/>
</dbReference>
<dbReference type="GO" id="GO:0140560">
    <property type="term" value="F:xylosyl alpha-1,3-xylosyltransferase activity"/>
    <property type="evidence" value="ECO:0007669"/>
    <property type="project" value="TreeGrafter"/>
</dbReference>
<evidence type="ECO:0000313" key="1">
    <source>
        <dbReference type="EMBL" id="PVD37018.1"/>
    </source>
</evidence>
<dbReference type="SUPFAM" id="SSF53448">
    <property type="entry name" value="Nucleotide-diphospho-sugar transferases"/>
    <property type="match status" value="1"/>
</dbReference>
<reference evidence="1 2" key="1">
    <citation type="submission" date="2018-04" db="EMBL/GenBank/DDBJ databases">
        <title>The genome of golden apple snail Pomacea canaliculata provides insight into stress tolerance and invasive adaptation.</title>
        <authorList>
            <person name="Liu C."/>
            <person name="Liu B."/>
            <person name="Ren Y."/>
            <person name="Zhang Y."/>
            <person name="Wang H."/>
            <person name="Li S."/>
            <person name="Jiang F."/>
            <person name="Yin L."/>
            <person name="Zhang G."/>
            <person name="Qian W."/>
            <person name="Fan W."/>
        </authorList>
    </citation>
    <scope>NUCLEOTIDE SEQUENCE [LARGE SCALE GENOMIC DNA]</scope>
    <source>
        <strain evidence="1">SZHN2017</strain>
        <tissue evidence="1">Muscle</tissue>
    </source>
</reference>
<dbReference type="PANTHER" id="PTHR46612:SF1">
    <property type="entry name" value="XYLOSIDE XYLOSYLTRANSFERASE 1"/>
    <property type="match status" value="1"/>
</dbReference>
<dbReference type="Proteomes" id="UP000245119">
    <property type="component" value="Linkage Group LG2"/>
</dbReference>
<dbReference type="InterPro" id="IPR002495">
    <property type="entry name" value="Glyco_trans_8"/>
</dbReference>
<dbReference type="AlphaFoldDB" id="A0A2T7PUC6"/>
<dbReference type="GO" id="GO:0016266">
    <property type="term" value="P:protein O-linked glycosylation via N-acetyl-galactosamine"/>
    <property type="evidence" value="ECO:0007669"/>
    <property type="project" value="TreeGrafter"/>
</dbReference>
<keyword evidence="2" id="KW-1185">Reference proteome</keyword>
<evidence type="ECO:0000313" key="2">
    <source>
        <dbReference type="Proteomes" id="UP000245119"/>
    </source>
</evidence>
<dbReference type="GO" id="GO:0005789">
    <property type="term" value="C:endoplasmic reticulum membrane"/>
    <property type="evidence" value="ECO:0007669"/>
    <property type="project" value="TreeGrafter"/>
</dbReference>
<protein>
    <recommendedName>
        <fullName evidence="3">Xyloside xylosyltransferase 1</fullName>
    </recommendedName>
</protein>
<gene>
    <name evidence="1" type="ORF">C0Q70_04011</name>
</gene>
<organism evidence="1 2">
    <name type="scientific">Pomacea canaliculata</name>
    <name type="common">Golden apple snail</name>
    <dbReference type="NCBI Taxonomy" id="400727"/>
    <lineage>
        <taxon>Eukaryota</taxon>
        <taxon>Metazoa</taxon>
        <taxon>Spiralia</taxon>
        <taxon>Lophotrochozoa</taxon>
        <taxon>Mollusca</taxon>
        <taxon>Gastropoda</taxon>
        <taxon>Caenogastropoda</taxon>
        <taxon>Architaenioglossa</taxon>
        <taxon>Ampullarioidea</taxon>
        <taxon>Ampullariidae</taxon>
        <taxon>Pomacea</taxon>
    </lineage>
</organism>
<dbReference type="Pfam" id="PF01501">
    <property type="entry name" value="Glyco_transf_8"/>
    <property type="match status" value="1"/>
</dbReference>
<comment type="caution">
    <text evidence="1">The sequence shown here is derived from an EMBL/GenBank/DDBJ whole genome shotgun (WGS) entry which is preliminary data.</text>
</comment>